<dbReference type="AlphaFoldDB" id="A0A8S2Y3F4"/>
<feature type="non-terminal residue" evidence="1">
    <location>
        <position position="62"/>
    </location>
</feature>
<reference evidence="1" key="1">
    <citation type="submission" date="2021-02" db="EMBL/GenBank/DDBJ databases">
        <authorList>
            <person name="Nowell W R."/>
        </authorList>
    </citation>
    <scope>NUCLEOTIDE SEQUENCE</scope>
</reference>
<name>A0A8S2Y3F4_9BILA</name>
<organism evidence="1 3">
    <name type="scientific">Rotaria magnacalcarata</name>
    <dbReference type="NCBI Taxonomy" id="392030"/>
    <lineage>
        <taxon>Eukaryota</taxon>
        <taxon>Metazoa</taxon>
        <taxon>Spiralia</taxon>
        <taxon>Gnathifera</taxon>
        <taxon>Rotifera</taxon>
        <taxon>Eurotatoria</taxon>
        <taxon>Bdelloidea</taxon>
        <taxon>Philodinida</taxon>
        <taxon>Philodinidae</taxon>
        <taxon>Rotaria</taxon>
    </lineage>
</organism>
<dbReference type="EMBL" id="CAJOBI010088739">
    <property type="protein sequence ID" value="CAF4531499.1"/>
    <property type="molecule type" value="Genomic_DNA"/>
</dbReference>
<sequence>DPNKYSATYGNALLSTEQLLAQIKELGITDDLTPPHSFVNQQETVFNTDTTVYDSDTATKQR</sequence>
<evidence type="ECO:0000313" key="2">
    <source>
        <dbReference type="EMBL" id="CAF4710645.1"/>
    </source>
</evidence>
<gene>
    <name evidence="1" type="ORF">SMN809_LOCUS36254</name>
    <name evidence="2" type="ORF">SMN809_LOCUS43428</name>
</gene>
<protein>
    <submittedName>
        <fullName evidence="1">Uncharacterized protein</fullName>
    </submittedName>
</protein>
<feature type="non-terminal residue" evidence="1">
    <location>
        <position position="1"/>
    </location>
</feature>
<evidence type="ECO:0000313" key="1">
    <source>
        <dbReference type="EMBL" id="CAF4531499.1"/>
    </source>
</evidence>
<proteinExistence type="predicted"/>
<evidence type="ECO:0000313" key="3">
    <source>
        <dbReference type="Proteomes" id="UP000676336"/>
    </source>
</evidence>
<dbReference type="Proteomes" id="UP000676336">
    <property type="component" value="Unassembled WGS sequence"/>
</dbReference>
<dbReference type="EMBL" id="CAJOBI010127980">
    <property type="protein sequence ID" value="CAF4710645.1"/>
    <property type="molecule type" value="Genomic_DNA"/>
</dbReference>
<accession>A0A8S2Y3F4</accession>
<comment type="caution">
    <text evidence="1">The sequence shown here is derived from an EMBL/GenBank/DDBJ whole genome shotgun (WGS) entry which is preliminary data.</text>
</comment>